<comment type="cofactor">
    <cofactor evidence="1">
        <name>pantetheine 4'-phosphate</name>
        <dbReference type="ChEBI" id="CHEBI:47942"/>
    </cofactor>
</comment>
<accession>A0A926VGS1</accession>
<dbReference type="NCBIfam" id="NF003417">
    <property type="entry name" value="PRK04813.1"/>
    <property type="match status" value="2"/>
</dbReference>
<dbReference type="InterPro" id="IPR006162">
    <property type="entry name" value="Ppantetheine_attach_site"/>
</dbReference>
<dbReference type="FunFam" id="3.40.50.980:FF:000001">
    <property type="entry name" value="Non-ribosomal peptide synthetase"/>
    <property type="match status" value="2"/>
</dbReference>
<dbReference type="FunFam" id="3.30.559.10:FF:000012">
    <property type="entry name" value="Non-ribosomal peptide synthetase"/>
    <property type="match status" value="1"/>
</dbReference>
<evidence type="ECO:0000256" key="1">
    <source>
        <dbReference type="ARBA" id="ARBA00001957"/>
    </source>
</evidence>
<comment type="similarity">
    <text evidence="2">Belongs to the ATP-dependent AMP-binding enzyme family.</text>
</comment>
<dbReference type="CDD" id="cd05930">
    <property type="entry name" value="A_NRPS"/>
    <property type="match status" value="1"/>
</dbReference>
<protein>
    <submittedName>
        <fullName evidence="6">Amino acid adenylation domain-containing protein</fullName>
    </submittedName>
</protein>
<dbReference type="Gene3D" id="3.30.300.30">
    <property type="match status" value="2"/>
</dbReference>
<dbReference type="Gene3D" id="3.40.50.980">
    <property type="match status" value="4"/>
</dbReference>
<dbReference type="GO" id="GO:0003824">
    <property type="term" value="F:catalytic activity"/>
    <property type="evidence" value="ECO:0007669"/>
    <property type="project" value="InterPro"/>
</dbReference>
<dbReference type="CDD" id="cd12116">
    <property type="entry name" value="A_NRPS_Ta1_like"/>
    <property type="match status" value="1"/>
</dbReference>
<evidence type="ECO:0000256" key="3">
    <source>
        <dbReference type="ARBA" id="ARBA00022450"/>
    </source>
</evidence>
<dbReference type="InterPro" id="IPR025110">
    <property type="entry name" value="AMP-bd_C"/>
</dbReference>
<evidence type="ECO:0000256" key="2">
    <source>
        <dbReference type="ARBA" id="ARBA00006432"/>
    </source>
</evidence>
<dbReference type="FunFam" id="2.30.38.10:FF:000001">
    <property type="entry name" value="Non-ribosomal peptide synthetase PvdI"/>
    <property type="match status" value="2"/>
</dbReference>
<dbReference type="SUPFAM" id="SSF52777">
    <property type="entry name" value="CoA-dependent acyltransferases"/>
    <property type="match status" value="4"/>
</dbReference>
<dbReference type="FunFam" id="3.30.300.30:FF:000010">
    <property type="entry name" value="Enterobactin synthetase component F"/>
    <property type="match status" value="2"/>
</dbReference>
<feature type="domain" description="Carrier" evidence="5">
    <location>
        <begin position="971"/>
        <end position="1046"/>
    </location>
</feature>
<dbReference type="NCBIfam" id="TIGR01733">
    <property type="entry name" value="AA-adenyl-dom"/>
    <property type="match status" value="2"/>
</dbReference>
<dbReference type="GO" id="GO:0008610">
    <property type="term" value="P:lipid biosynthetic process"/>
    <property type="evidence" value="ECO:0007669"/>
    <property type="project" value="UniProtKB-ARBA"/>
</dbReference>
<dbReference type="FunFam" id="3.30.559.30:FF:000001">
    <property type="entry name" value="Non-ribosomal peptide synthetase"/>
    <property type="match status" value="1"/>
</dbReference>
<dbReference type="InterPro" id="IPR023213">
    <property type="entry name" value="CAT-like_dom_sf"/>
</dbReference>
<dbReference type="Pfam" id="PF00668">
    <property type="entry name" value="Condensation"/>
    <property type="match status" value="2"/>
</dbReference>
<dbReference type="PROSITE" id="PS00012">
    <property type="entry name" value="PHOSPHOPANTETHEINE"/>
    <property type="match status" value="2"/>
</dbReference>
<feature type="domain" description="Carrier" evidence="5">
    <location>
        <begin position="2030"/>
        <end position="2104"/>
    </location>
</feature>
<dbReference type="InterPro" id="IPR045851">
    <property type="entry name" value="AMP-bd_C_sf"/>
</dbReference>
<dbReference type="GO" id="GO:0044550">
    <property type="term" value="P:secondary metabolite biosynthetic process"/>
    <property type="evidence" value="ECO:0007669"/>
    <property type="project" value="UniProtKB-ARBA"/>
</dbReference>
<dbReference type="PROSITE" id="PS50075">
    <property type="entry name" value="CARRIER"/>
    <property type="match status" value="2"/>
</dbReference>
<dbReference type="Pfam" id="PF00501">
    <property type="entry name" value="AMP-binding"/>
    <property type="match status" value="2"/>
</dbReference>
<dbReference type="PROSITE" id="PS00455">
    <property type="entry name" value="AMP_BINDING"/>
    <property type="match status" value="2"/>
</dbReference>
<proteinExistence type="inferred from homology"/>
<dbReference type="Pfam" id="PF00550">
    <property type="entry name" value="PP-binding"/>
    <property type="match status" value="2"/>
</dbReference>
<dbReference type="SUPFAM" id="SSF56801">
    <property type="entry name" value="Acetyl-CoA synthetase-like"/>
    <property type="match status" value="2"/>
</dbReference>
<dbReference type="Gene3D" id="3.30.559.10">
    <property type="entry name" value="Chloramphenicol acetyltransferase-like domain"/>
    <property type="match status" value="2"/>
</dbReference>
<keyword evidence="3" id="KW-0596">Phosphopantetheine</keyword>
<organism evidence="6 7">
    <name type="scientific">Aerosakkonema funiforme FACHB-1375</name>
    <dbReference type="NCBI Taxonomy" id="2949571"/>
    <lineage>
        <taxon>Bacteria</taxon>
        <taxon>Bacillati</taxon>
        <taxon>Cyanobacteriota</taxon>
        <taxon>Cyanophyceae</taxon>
        <taxon>Oscillatoriophycideae</taxon>
        <taxon>Aerosakkonematales</taxon>
        <taxon>Aerosakkonemataceae</taxon>
        <taxon>Aerosakkonema</taxon>
    </lineage>
</organism>
<reference evidence="6" key="1">
    <citation type="journal article" date="2015" name="ISME J.">
        <title>Draft Genome Sequence of Streptomyces incarnatus NRRL8089, which Produces the Nucleoside Antibiotic Sinefungin.</title>
        <authorList>
            <person name="Oshima K."/>
            <person name="Hattori M."/>
            <person name="Shimizu H."/>
            <person name="Fukuda K."/>
            <person name="Nemoto M."/>
            <person name="Inagaki K."/>
            <person name="Tamura T."/>
        </authorList>
    </citation>
    <scope>NUCLEOTIDE SEQUENCE</scope>
    <source>
        <strain evidence="6">FACHB-1375</strain>
    </source>
</reference>
<evidence type="ECO:0000256" key="4">
    <source>
        <dbReference type="ARBA" id="ARBA00022553"/>
    </source>
</evidence>
<evidence type="ECO:0000259" key="5">
    <source>
        <dbReference type="PROSITE" id="PS50075"/>
    </source>
</evidence>
<dbReference type="EMBL" id="JACJPW010000057">
    <property type="protein sequence ID" value="MBD2183512.1"/>
    <property type="molecule type" value="Genomic_DNA"/>
</dbReference>
<comment type="caution">
    <text evidence="6">The sequence shown here is derived from an EMBL/GenBank/DDBJ whole genome shotgun (WGS) entry which is preliminary data.</text>
</comment>
<dbReference type="InterPro" id="IPR010071">
    <property type="entry name" value="AA_adenyl_dom"/>
</dbReference>
<gene>
    <name evidence="6" type="ORF">H6G03_21035</name>
</gene>
<dbReference type="FunFam" id="1.10.1200.10:FF:000005">
    <property type="entry name" value="Nonribosomal peptide synthetase 1"/>
    <property type="match status" value="2"/>
</dbReference>
<dbReference type="InterPro" id="IPR036736">
    <property type="entry name" value="ACP-like_sf"/>
</dbReference>
<dbReference type="Pfam" id="PF13193">
    <property type="entry name" value="AMP-binding_C"/>
    <property type="match status" value="2"/>
</dbReference>
<keyword evidence="7" id="KW-1185">Reference proteome</keyword>
<dbReference type="Gene3D" id="1.10.1200.10">
    <property type="entry name" value="ACP-like"/>
    <property type="match status" value="2"/>
</dbReference>
<dbReference type="FunFam" id="3.40.50.12780:FF:000012">
    <property type="entry name" value="Non-ribosomal peptide synthetase"/>
    <property type="match status" value="2"/>
</dbReference>
<evidence type="ECO:0000313" key="6">
    <source>
        <dbReference type="EMBL" id="MBD2183512.1"/>
    </source>
</evidence>
<dbReference type="Proteomes" id="UP000641646">
    <property type="component" value="Unassembled WGS sequence"/>
</dbReference>
<dbReference type="PANTHER" id="PTHR45527:SF14">
    <property type="entry name" value="PLIPASTATIN SYNTHASE SUBUNIT B"/>
    <property type="match status" value="1"/>
</dbReference>
<reference evidence="6" key="2">
    <citation type="submission" date="2020-08" db="EMBL/GenBank/DDBJ databases">
        <authorList>
            <person name="Chen M."/>
            <person name="Teng W."/>
            <person name="Zhao L."/>
            <person name="Hu C."/>
            <person name="Zhou Y."/>
            <person name="Han B."/>
            <person name="Song L."/>
            <person name="Shu W."/>
        </authorList>
    </citation>
    <scope>NUCLEOTIDE SEQUENCE</scope>
    <source>
        <strain evidence="6">FACHB-1375</strain>
    </source>
</reference>
<dbReference type="GO" id="GO:0031177">
    <property type="term" value="F:phosphopantetheine binding"/>
    <property type="evidence" value="ECO:0007669"/>
    <property type="project" value="InterPro"/>
</dbReference>
<dbReference type="InterPro" id="IPR020845">
    <property type="entry name" value="AMP-binding_CS"/>
</dbReference>
<dbReference type="CDD" id="cd19531">
    <property type="entry name" value="LCL_NRPS-like"/>
    <property type="match status" value="1"/>
</dbReference>
<dbReference type="PANTHER" id="PTHR45527">
    <property type="entry name" value="NONRIBOSOMAL PEPTIDE SYNTHETASE"/>
    <property type="match status" value="1"/>
</dbReference>
<dbReference type="InterPro" id="IPR001242">
    <property type="entry name" value="Condensation_dom"/>
</dbReference>
<dbReference type="GO" id="GO:0005829">
    <property type="term" value="C:cytosol"/>
    <property type="evidence" value="ECO:0007669"/>
    <property type="project" value="TreeGrafter"/>
</dbReference>
<dbReference type="Gene3D" id="3.30.559.30">
    <property type="entry name" value="Nonribosomal peptide synthetase, condensation domain"/>
    <property type="match status" value="2"/>
</dbReference>
<dbReference type="RefSeq" id="WP_190467990.1">
    <property type="nucleotide sequence ID" value="NZ_JACJPW010000057.1"/>
</dbReference>
<dbReference type="SMART" id="SM00823">
    <property type="entry name" value="PKS_PP"/>
    <property type="match status" value="2"/>
</dbReference>
<dbReference type="InterPro" id="IPR020806">
    <property type="entry name" value="PKS_PP-bd"/>
</dbReference>
<dbReference type="InterPro" id="IPR009081">
    <property type="entry name" value="PP-bd_ACP"/>
</dbReference>
<keyword evidence="4" id="KW-0597">Phosphoprotein</keyword>
<dbReference type="InterPro" id="IPR000873">
    <property type="entry name" value="AMP-dep_synth/lig_dom"/>
</dbReference>
<name>A0A926VGS1_9CYAN</name>
<evidence type="ECO:0000313" key="7">
    <source>
        <dbReference type="Proteomes" id="UP000641646"/>
    </source>
</evidence>
<sequence>MPTKTISGFRLSPQQKRLWLLQQDGFSTQANCAILLAGNLQPKILKLALEKIVERHEILRTNFRRLPGMKTPVMVVEDSSDTLWREIDLTDCKPEEQLAKIEDIFQWERHQDFKFEKEALLRSSLITLSPEKHILTINLPALCADSWTLNNLVREIGNSYTACWQGEELDDEVVQYVQFSEWQNQLLEDQDAETGKNYWEQQDFSNLAALKLPLENASFGKNEFQPECLTCDLNCDVTERIESLVQKYEISADVFFLTCWQILLWRLTGETDIIVGTGCDRREYEELQDALGLFATWLPIHCRLASDLRFWEVLELVKKAKENVAEWQDYFVEEELTFFPFGFEFEQWQSECFAGGVSFSVYQQYTCIEPFKVKLTCTRDRNSLKLSFHYDKNYYSAEAIARLAGEFETLLANAIENPESAIAQLEIISPSERQQLLVEFNNTKNDYSNDKCIHQLFAEQVERNPDKIALVFENQHLTYRELNARANKLAHYLQRLGVQPEILVGLYLEKSLESIIGLLAILKAGGAYLPLDPTLPTEGLAIRLQDAKASIVLTQKHLVDPLPRLKTKIICLDKDWDVIAQESDANPSSEVTVENLIYVLFTSGSTGKPKGVAVEHRQLLNYLNALVQPVAEQRIAHALNLPTDANYAIVSTLAADLGNTVLFPSLCNGGCLHIISQECASDSQAFAEYCHQHPIDCLKIVPSHLSALLNSSPDPSILPRQKLILGGETATWKLIDQIRQLSPNCTIFNHYGPTETTVGVTTFPVKNNSHSWAKTVPLGRPLGNIQIYVLDSHLQPVPIGCPGELYIGGASLARGYFNQPELTAERFISHPFSDEENAKLYKTGDLVRYLPDGNLEFIGRIDNQVKIRGFRIELGEIEAALRQHPAVKEVVVLASEDESDNKRLVAYIVPDEKSDSNNLRHFLREKLPEYMMPSAFVMLKSLPLTPNGKVDRVALSELDRTQQELERTFVAPRTPVEEILAGIWAKILRLSQVSIHDNFFDLGGHSLLATQVISRLRETFKVELPLRCLFESPTVAELAQQIANSNQIEQAFFSPIQRVSRDRELPLSFAQQRLWFLHQLEPDSPAYNLPKTVRLRGKLNIAALEVSLREVMRRHEILRTNFTVKNGKPVQIIDLNTIIDLPVIDLQELPEIEREAEALRLAAIETQRSFDLANDCLLRGNLVKLDEEDYLLVLTLHHIISDGWSTAVLIREVATLYQSFCNETPSSLPELPIQYADFAVWQQQWSEQYLENQLTYWKQQLSGDLPILELPSDRPRPAVQTFNGSTRSLQLSASLSESLKNLSQQQGVTLFMTLLAAFKTLLHRYTGQEDILVGTPIANRDRQEIEQLIGFFVNTLVLRTNLEGNPSFQELLKRVREVALGAYAHQNLPFEKLVDELQPQRDLSHTPLFQVMFVLQNAPTTPLELPGLTLKPLEINSKTAKFDLTLYVEEGDTGLIANLEYNTDLFDATTINRILGHYQRLLESIVANSHQRLSELSLLTAAEQQQLLVEWVVGKQWQISQLPIASIHQLFEAQVERTPDAVAAIFENTKLSYRELNQRANQLANYLVSLGVKPEGLVGICVERSLEMLIALLAILKAGAAYVPLDPAYPQERIAYILEDAQISLLLTQQHLISQLPKHQAKVICLDTEWNSIARENQDNLANEVTSNNLAYVIYTSGSTGKPKGVQIQHGAVVNFLNSMRQTPGITERDILLSVTTITFDIAALELYLPLIVGARVVVASREVASDGIQLLTKITESSATMMQATPATWRMLLEAGLPKMPLKILCGGEAIAQNLSQQLLEKCDSMWNLYGPTETTIWSAVYQVNREDGVAYIGSAIANTQIYILDKYLNPVPIGIPGELYIAGDGLARGYFNRPELTAEKFIPHPFSSKPGARLYKTGDLARYLPDGNIEFIGRIDYQVKIRGFRIELGEIEAVLSQHPEVKNAVVLAPEDETGNKRLIAYFVPEKQLTNLKSSDLHSYLEERLPKYMVPSSFVTLETLPLTPNGKVDRKALPKPDEMRSQLENAYVAPRNSIEQILAEIWREVLGLKQVGIHDNFFQLGGDSILTIQVISKADRAGLSLTPKQVFTHQTIAKLSTVAALSETSQKEPIPSDIPLAQLTADELDRVLQTVEFEGGEVL</sequence>
<dbReference type="Gene3D" id="2.30.38.10">
    <property type="entry name" value="Luciferase, Domain 3"/>
    <property type="match status" value="2"/>
</dbReference>
<dbReference type="SUPFAM" id="SSF47336">
    <property type="entry name" value="ACP-like"/>
    <property type="match status" value="2"/>
</dbReference>
<dbReference type="GO" id="GO:0043041">
    <property type="term" value="P:amino acid activation for nonribosomal peptide biosynthetic process"/>
    <property type="evidence" value="ECO:0007669"/>
    <property type="project" value="TreeGrafter"/>
</dbReference>